<dbReference type="EMBL" id="GBXM01072708">
    <property type="protein sequence ID" value="JAH35869.1"/>
    <property type="molecule type" value="Transcribed_RNA"/>
</dbReference>
<feature type="chain" id="PRO_5002432684" evidence="1">
    <location>
        <begin position="18"/>
        <end position="44"/>
    </location>
</feature>
<dbReference type="AlphaFoldDB" id="A0A0E9S389"/>
<sequence length="44" mass="5527">MQFFFVFFPLWWVQAHSSSIPSSLYMMVRRRNEHKNHKRQENTK</sequence>
<name>A0A0E9S389_ANGAN</name>
<proteinExistence type="predicted"/>
<reference evidence="2" key="2">
    <citation type="journal article" date="2015" name="Fish Shellfish Immunol.">
        <title>Early steps in the European eel (Anguilla anguilla)-Vibrio vulnificus interaction in the gills: Role of the RtxA13 toxin.</title>
        <authorList>
            <person name="Callol A."/>
            <person name="Pajuelo D."/>
            <person name="Ebbesson L."/>
            <person name="Teles M."/>
            <person name="MacKenzie S."/>
            <person name="Amaro C."/>
        </authorList>
    </citation>
    <scope>NUCLEOTIDE SEQUENCE</scope>
</reference>
<feature type="signal peptide" evidence="1">
    <location>
        <begin position="1"/>
        <end position="17"/>
    </location>
</feature>
<evidence type="ECO:0000313" key="2">
    <source>
        <dbReference type="EMBL" id="JAH35869.1"/>
    </source>
</evidence>
<accession>A0A0E9S389</accession>
<protein>
    <submittedName>
        <fullName evidence="2">Uncharacterized protein</fullName>
    </submittedName>
</protein>
<reference evidence="2" key="1">
    <citation type="submission" date="2014-11" db="EMBL/GenBank/DDBJ databases">
        <authorList>
            <person name="Amaro Gonzalez C."/>
        </authorList>
    </citation>
    <scope>NUCLEOTIDE SEQUENCE</scope>
</reference>
<keyword evidence="1" id="KW-0732">Signal</keyword>
<organism evidence="2">
    <name type="scientific">Anguilla anguilla</name>
    <name type="common">European freshwater eel</name>
    <name type="synonym">Muraena anguilla</name>
    <dbReference type="NCBI Taxonomy" id="7936"/>
    <lineage>
        <taxon>Eukaryota</taxon>
        <taxon>Metazoa</taxon>
        <taxon>Chordata</taxon>
        <taxon>Craniata</taxon>
        <taxon>Vertebrata</taxon>
        <taxon>Euteleostomi</taxon>
        <taxon>Actinopterygii</taxon>
        <taxon>Neopterygii</taxon>
        <taxon>Teleostei</taxon>
        <taxon>Anguilliformes</taxon>
        <taxon>Anguillidae</taxon>
        <taxon>Anguilla</taxon>
    </lineage>
</organism>
<evidence type="ECO:0000256" key="1">
    <source>
        <dbReference type="SAM" id="SignalP"/>
    </source>
</evidence>